<name>A0A918RD14_9SPHN</name>
<accession>A0A918RD14</accession>
<evidence type="ECO:0000256" key="1">
    <source>
        <dbReference type="ARBA" id="ARBA00022679"/>
    </source>
</evidence>
<dbReference type="CDD" id="cd00195">
    <property type="entry name" value="UBCc_UEV"/>
    <property type="match status" value="1"/>
</dbReference>
<dbReference type="EMBL" id="BMZD01000002">
    <property type="protein sequence ID" value="GGZ93383.1"/>
    <property type="molecule type" value="Genomic_DNA"/>
</dbReference>
<evidence type="ECO:0000313" key="4">
    <source>
        <dbReference type="EMBL" id="GGZ93383.1"/>
    </source>
</evidence>
<proteinExistence type="predicted"/>
<dbReference type="SUPFAM" id="SSF54495">
    <property type="entry name" value="UBC-like"/>
    <property type="match status" value="1"/>
</dbReference>
<dbReference type="PROSITE" id="PS50127">
    <property type="entry name" value="UBC_2"/>
    <property type="match status" value="1"/>
</dbReference>
<organism evidence="4 5">
    <name type="scientific">Novosphingobium arvoryzae</name>
    <dbReference type="NCBI Taxonomy" id="1256514"/>
    <lineage>
        <taxon>Bacteria</taxon>
        <taxon>Pseudomonadati</taxon>
        <taxon>Pseudomonadota</taxon>
        <taxon>Alphaproteobacteria</taxon>
        <taxon>Sphingomonadales</taxon>
        <taxon>Sphingomonadaceae</taxon>
        <taxon>Novosphingobium</taxon>
    </lineage>
</organism>
<dbReference type="PANTHER" id="PTHR24067">
    <property type="entry name" value="UBIQUITIN-CONJUGATING ENZYME E2"/>
    <property type="match status" value="1"/>
</dbReference>
<sequence>MNAHDQRRMQDIQKLEQLQKSSQGLLQLANVKGSPPSEVEVHFNLKVAPSERYPKEIGKLTKCVISLPARYPFVEPSVTITTPILHPNVYTSGRICLGLKWLPSFGMDLLVKRIAQIITYDPTVLNEASPANSNAVSWYRKARATNPAAFPTDRVNWDAGEKAASISWKSIPSEPLKSIIKCPNCAASLSVPSGKTLDVKCPKCATGFRIQS</sequence>
<dbReference type="AlphaFoldDB" id="A0A918RD14"/>
<evidence type="ECO:0000256" key="2">
    <source>
        <dbReference type="ARBA" id="ARBA00022786"/>
    </source>
</evidence>
<dbReference type="Gene3D" id="3.10.110.10">
    <property type="entry name" value="Ubiquitin Conjugating Enzyme"/>
    <property type="match status" value="1"/>
</dbReference>
<feature type="domain" description="UBC core" evidence="3">
    <location>
        <begin position="6"/>
        <end position="163"/>
    </location>
</feature>
<dbReference type="GO" id="GO:0016740">
    <property type="term" value="F:transferase activity"/>
    <property type="evidence" value="ECO:0007669"/>
    <property type="project" value="UniProtKB-KW"/>
</dbReference>
<keyword evidence="2" id="KW-0833">Ubl conjugation pathway</keyword>
<dbReference type="InterPro" id="IPR050113">
    <property type="entry name" value="Ub_conjugating_enzyme"/>
</dbReference>
<gene>
    <name evidence="4" type="ORF">GCM10011617_11520</name>
</gene>
<reference evidence="4" key="1">
    <citation type="journal article" date="2014" name="Int. J. Syst. Evol. Microbiol.">
        <title>Complete genome sequence of Corynebacterium casei LMG S-19264T (=DSM 44701T), isolated from a smear-ripened cheese.</title>
        <authorList>
            <consortium name="US DOE Joint Genome Institute (JGI-PGF)"/>
            <person name="Walter F."/>
            <person name="Albersmeier A."/>
            <person name="Kalinowski J."/>
            <person name="Ruckert C."/>
        </authorList>
    </citation>
    <scope>NUCLEOTIDE SEQUENCE</scope>
    <source>
        <strain evidence="4">KCTC 32422</strain>
    </source>
</reference>
<keyword evidence="1" id="KW-0808">Transferase</keyword>
<dbReference type="Pfam" id="PF00179">
    <property type="entry name" value="UQ_con"/>
    <property type="match status" value="1"/>
</dbReference>
<dbReference type="InterPro" id="IPR016135">
    <property type="entry name" value="UBQ-conjugating_enzyme/RWD"/>
</dbReference>
<evidence type="ECO:0000259" key="3">
    <source>
        <dbReference type="PROSITE" id="PS50127"/>
    </source>
</evidence>
<dbReference type="PROSITE" id="PS00183">
    <property type="entry name" value="UBC_1"/>
    <property type="match status" value="1"/>
</dbReference>
<dbReference type="RefSeq" id="WP_189539468.1">
    <property type="nucleotide sequence ID" value="NZ_BMZD01000002.1"/>
</dbReference>
<dbReference type="Proteomes" id="UP000634139">
    <property type="component" value="Unassembled WGS sequence"/>
</dbReference>
<keyword evidence="5" id="KW-1185">Reference proteome</keyword>
<protein>
    <recommendedName>
        <fullName evidence="3">UBC core domain-containing protein</fullName>
    </recommendedName>
</protein>
<dbReference type="InterPro" id="IPR023313">
    <property type="entry name" value="UBQ-conjugating_AS"/>
</dbReference>
<reference evidence="4" key="2">
    <citation type="submission" date="2020-09" db="EMBL/GenBank/DDBJ databases">
        <authorList>
            <person name="Sun Q."/>
            <person name="Kim S."/>
        </authorList>
    </citation>
    <scope>NUCLEOTIDE SEQUENCE</scope>
    <source>
        <strain evidence="4">KCTC 32422</strain>
    </source>
</reference>
<evidence type="ECO:0000313" key="5">
    <source>
        <dbReference type="Proteomes" id="UP000634139"/>
    </source>
</evidence>
<dbReference type="InterPro" id="IPR000608">
    <property type="entry name" value="UBC"/>
</dbReference>
<comment type="caution">
    <text evidence="4">The sequence shown here is derived from an EMBL/GenBank/DDBJ whole genome shotgun (WGS) entry which is preliminary data.</text>
</comment>